<dbReference type="AlphaFoldDB" id="A0ABC8QUG7"/>
<protein>
    <submittedName>
        <fullName evidence="1">Uncharacterized protein</fullName>
    </submittedName>
</protein>
<evidence type="ECO:0000313" key="2">
    <source>
        <dbReference type="Proteomes" id="UP001642360"/>
    </source>
</evidence>
<proteinExistence type="predicted"/>
<organism evidence="1 2">
    <name type="scientific">Ilex paraguariensis</name>
    <name type="common">yerba mate</name>
    <dbReference type="NCBI Taxonomy" id="185542"/>
    <lineage>
        <taxon>Eukaryota</taxon>
        <taxon>Viridiplantae</taxon>
        <taxon>Streptophyta</taxon>
        <taxon>Embryophyta</taxon>
        <taxon>Tracheophyta</taxon>
        <taxon>Spermatophyta</taxon>
        <taxon>Magnoliopsida</taxon>
        <taxon>eudicotyledons</taxon>
        <taxon>Gunneridae</taxon>
        <taxon>Pentapetalae</taxon>
        <taxon>asterids</taxon>
        <taxon>campanulids</taxon>
        <taxon>Aquifoliales</taxon>
        <taxon>Aquifoliaceae</taxon>
        <taxon>Ilex</taxon>
    </lineage>
</organism>
<reference evidence="1 2" key="1">
    <citation type="submission" date="2024-02" db="EMBL/GenBank/DDBJ databases">
        <authorList>
            <person name="Vignale AGUSTIN F."/>
            <person name="Sosa J E."/>
            <person name="Modenutti C."/>
        </authorList>
    </citation>
    <scope>NUCLEOTIDE SEQUENCE [LARGE SCALE GENOMIC DNA]</scope>
</reference>
<dbReference type="PANTHER" id="PTHR11440">
    <property type="entry name" value="LECITHIN-CHOLESTEROL ACYLTRANSFERASE-RELATED"/>
    <property type="match status" value="1"/>
</dbReference>
<dbReference type="SUPFAM" id="SSF53474">
    <property type="entry name" value="alpha/beta-Hydrolases"/>
    <property type="match status" value="1"/>
</dbReference>
<keyword evidence="2" id="KW-1185">Reference proteome</keyword>
<dbReference type="Gene3D" id="3.40.50.1820">
    <property type="entry name" value="alpha/beta hydrolase"/>
    <property type="match status" value="1"/>
</dbReference>
<name>A0ABC8QUG7_9AQUA</name>
<dbReference type="InterPro" id="IPR003386">
    <property type="entry name" value="LACT/PDAT_acylTrfase"/>
</dbReference>
<sequence length="142" mass="16074">MIDMLVGCGYKKGTTLFGYGYDFRQSNRIDKALNGLKEKLEIAYKASGGRKVNIISHSMGGLLLSCFMSLHNDVFAEYVNKWISIACPFQGVRMQGCSAGGIMNRKRVVHFHFGKKTRKLNVTRHPVMLYGAYTETLQHDWC</sequence>
<evidence type="ECO:0000313" key="1">
    <source>
        <dbReference type="EMBL" id="CAK9133963.1"/>
    </source>
</evidence>
<dbReference type="Proteomes" id="UP001642360">
    <property type="component" value="Unassembled WGS sequence"/>
</dbReference>
<gene>
    <name evidence="1" type="ORF">ILEXP_LOCUS892</name>
</gene>
<dbReference type="Pfam" id="PF02450">
    <property type="entry name" value="LCAT"/>
    <property type="match status" value="1"/>
</dbReference>
<accession>A0ABC8QUG7</accession>
<dbReference type="InterPro" id="IPR029058">
    <property type="entry name" value="AB_hydrolase_fold"/>
</dbReference>
<comment type="caution">
    <text evidence="1">The sequence shown here is derived from an EMBL/GenBank/DDBJ whole genome shotgun (WGS) entry which is preliminary data.</text>
</comment>
<dbReference type="EMBL" id="CAUOFW020000248">
    <property type="protein sequence ID" value="CAK9133963.1"/>
    <property type="molecule type" value="Genomic_DNA"/>
</dbReference>